<dbReference type="PROSITE" id="PS50112">
    <property type="entry name" value="PAS"/>
    <property type="match status" value="1"/>
</dbReference>
<comment type="caution">
    <text evidence="2">The sequence shown here is derived from an EMBL/GenBank/DDBJ whole genome shotgun (WGS) entry which is preliminary data.</text>
</comment>
<dbReference type="SUPFAM" id="SSF55785">
    <property type="entry name" value="PYP-like sensor domain (PAS domain)"/>
    <property type="match status" value="1"/>
</dbReference>
<dbReference type="CDD" id="cd00130">
    <property type="entry name" value="PAS"/>
    <property type="match status" value="1"/>
</dbReference>
<dbReference type="EMBL" id="LAZR01040957">
    <property type="protein sequence ID" value="KKL13193.1"/>
    <property type="molecule type" value="Genomic_DNA"/>
</dbReference>
<dbReference type="Gene3D" id="3.30.450.20">
    <property type="entry name" value="PAS domain"/>
    <property type="match status" value="1"/>
</dbReference>
<reference evidence="2" key="1">
    <citation type="journal article" date="2015" name="Nature">
        <title>Complex archaea that bridge the gap between prokaryotes and eukaryotes.</title>
        <authorList>
            <person name="Spang A."/>
            <person name="Saw J.H."/>
            <person name="Jorgensen S.L."/>
            <person name="Zaremba-Niedzwiedzka K."/>
            <person name="Martijn J."/>
            <person name="Lind A.E."/>
            <person name="van Eijk R."/>
            <person name="Schleper C."/>
            <person name="Guy L."/>
            <person name="Ettema T.J."/>
        </authorList>
    </citation>
    <scope>NUCLEOTIDE SEQUENCE</scope>
</reference>
<proteinExistence type="predicted"/>
<organism evidence="2">
    <name type="scientific">marine sediment metagenome</name>
    <dbReference type="NCBI Taxonomy" id="412755"/>
    <lineage>
        <taxon>unclassified sequences</taxon>
        <taxon>metagenomes</taxon>
        <taxon>ecological metagenomes</taxon>
    </lineage>
</organism>
<accession>A0A0F9DMP1</accession>
<dbReference type="InterPro" id="IPR035965">
    <property type="entry name" value="PAS-like_dom_sf"/>
</dbReference>
<feature type="non-terminal residue" evidence="2">
    <location>
        <position position="127"/>
    </location>
</feature>
<protein>
    <recommendedName>
        <fullName evidence="1">PAS domain-containing protein</fullName>
    </recommendedName>
</protein>
<dbReference type="InterPro" id="IPR013656">
    <property type="entry name" value="PAS_4"/>
</dbReference>
<evidence type="ECO:0000259" key="1">
    <source>
        <dbReference type="PROSITE" id="PS50112"/>
    </source>
</evidence>
<name>A0A0F9DMP1_9ZZZZ</name>
<evidence type="ECO:0000313" key="2">
    <source>
        <dbReference type="EMBL" id="KKL13193.1"/>
    </source>
</evidence>
<dbReference type="NCBIfam" id="TIGR00229">
    <property type="entry name" value="sensory_box"/>
    <property type="match status" value="1"/>
</dbReference>
<dbReference type="AlphaFoldDB" id="A0A0F9DMP1"/>
<dbReference type="SMART" id="SM00091">
    <property type="entry name" value="PAS"/>
    <property type="match status" value="1"/>
</dbReference>
<feature type="domain" description="PAS" evidence="1">
    <location>
        <begin position="5"/>
        <end position="75"/>
    </location>
</feature>
<sequence>MLNKSEISYKLIFESITDAVYALDREWRYTIVNKSAADLIQMHEEKLIGNKITDLFPGIESTVFFKTYRNVMESRKAETVINDFVHEDGRTGWYEVRVYPVPAGILCIATDITDRKQTAELLRKSEE</sequence>
<dbReference type="Pfam" id="PF08448">
    <property type="entry name" value="PAS_4"/>
    <property type="match status" value="1"/>
</dbReference>
<gene>
    <name evidence="2" type="ORF">LCGC14_2528190</name>
</gene>
<dbReference type="InterPro" id="IPR000014">
    <property type="entry name" value="PAS"/>
</dbReference>